<reference evidence="1" key="1">
    <citation type="submission" date="2018-11" db="EMBL/GenBank/DDBJ databases">
        <authorList>
            <consortium name="Pathogen Informatics"/>
        </authorList>
    </citation>
    <scope>NUCLEOTIDE SEQUENCE</scope>
</reference>
<accession>A0A448XPY0</accession>
<sequence>MNPIQSRSPFTADETLGDLPVIPAFCTHTHTHTPNLANQAIVLQANWHLNEAHSMLSPCSPFGLCIEIIRIIIAILFVTGRHRKPEDGQQMGAATTLQQSLEFGGKLTIARHINVPITYLS</sequence>
<keyword evidence="2" id="KW-1185">Reference proteome</keyword>
<comment type="caution">
    <text evidence="1">The sequence shown here is derived from an EMBL/GenBank/DDBJ whole genome shotgun (WGS) entry which is preliminary data.</text>
</comment>
<proteinExistence type="predicted"/>
<dbReference type="Proteomes" id="UP000784294">
    <property type="component" value="Unassembled WGS sequence"/>
</dbReference>
<organism evidence="1 2">
    <name type="scientific">Protopolystoma xenopodis</name>
    <dbReference type="NCBI Taxonomy" id="117903"/>
    <lineage>
        <taxon>Eukaryota</taxon>
        <taxon>Metazoa</taxon>
        <taxon>Spiralia</taxon>
        <taxon>Lophotrochozoa</taxon>
        <taxon>Platyhelminthes</taxon>
        <taxon>Monogenea</taxon>
        <taxon>Polyopisthocotylea</taxon>
        <taxon>Polystomatidea</taxon>
        <taxon>Polystomatidae</taxon>
        <taxon>Protopolystoma</taxon>
    </lineage>
</organism>
<dbReference type="AlphaFoldDB" id="A0A448XPY0"/>
<protein>
    <submittedName>
        <fullName evidence="1">Uncharacterized protein</fullName>
    </submittedName>
</protein>
<name>A0A448XPY0_9PLAT</name>
<dbReference type="EMBL" id="CAAALY010271859">
    <property type="protein sequence ID" value="VEL41959.1"/>
    <property type="molecule type" value="Genomic_DNA"/>
</dbReference>
<evidence type="ECO:0000313" key="1">
    <source>
        <dbReference type="EMBL" id="VEL41959.1"/>
    </source>
</evidence>
<evidence type="ECO:0000313" key="2">
    <source>
        <dbReference type="Proteomes" id="UP000784294"/>
    </source>
</evidence>
<gene>
    <name evidence="1" type="ORF">PXEA_LOCUS35399</name>
</gene>